<comment type="caution">
    <text evidence="8">The sequence shown here is derived from an EMBL/GenBank/DDBJ whole genome shotgun (WGS) entry which is preliminary data.</text>
</comment>
<dbReference type="SUPFAM" id="SSF54171">
    <property type="entry name" value="DNA-binding domain"/>
    <property type="match status" value="1"/>
</dbReference>
<proteinExistence type="predicted"/>
<dbReference type="GO" id="GO:0003677">
    <property type="term" value="F:DNA binding"/>
    <property type="evidence" value="ECO:0007669"/>
    <property type="project" value="UniProtKB-KW"/>
</dbReference>
<evidence type="ECO:0000313" key="8">
    <source>
        <dbReference type="EMBL" id="KAK8952432.1"/>
    </source>
</evidence>
<comment type="subcellular location">
    <subcellularLocation>
        <location evidence="1">Nucleus</location>
    </subcellularLocation>
</comment>
<keyword evidence="5" id="KW-0539">Nucleus</keyword>
<evidence type="ECO:0000256" key="3">
    <source>
        <dbReference type="ARBA" id="ARBA00023125"/>
    </source>
</evidence>
<name>A0AAP0BWS9_9ASPA</name>
<dbReference type="GO" id="GO:0005634">
    <property type="term" value="C:nucleus"/>
    <property type="evidence" value="ECO:0007669"/>
    <property type="project" value="UniProtKB-SubCell"/>
</dbReference>
<accession>A0AAP0BWS9</accession>
<evidence type="ECO:0000256" key="2">
    <source>
        <dbReference type="ARBA" id="ARBA00023015"/>
    </source>
</evidence>
<dbReference type="InterPro" id="IPR001471">
    <property type="entry name" value="AP2/ERF_dom"/>
</dbReference>
<dbReference type="CDD" id="cd00018">
    <property type="entry name" value="AP2"/>
    <property type="match status" value="1"/>
</dbReference>
<dbReference type="EMBL" id="JBBWWQ010000003">
    <property type="protein sequence ID" value="KAK8952432.1"/>
    <property type="molecule type" value="Genomic_DNA"/>
</dbReference>
<dbReference type="InterPro" id="IPR044808">
    <property type="entry name" value="ERF_plant"/>
</dbReference>
<dbReference type="InterPro" id="IPR036955">
    <property type="entry name" value="AP2/ERF_dom_sf"/>
</dbReference>
<evidence type="ECO:0000256" key="4">
    <source>
        <dbReference type="ARBA" id="ARBA00023163"/>
    </source>
</evidence>
<organism evidence="8 9">
    <name type="scientific">Platanthera zijinensis</name>
    <dbReference type="NCBI Taxonomy" id="2320716"/>
    <lineage>
        <taxon>Eukaryota</taxon>
        <taxon>Viridiplantae</taxon>
        <taxon>Streptophyta</taxon>
        <taxon>Embryophyta</taxon>
        <taxon>Tracheophyta</taxon>
        <taxon>Spermatophyta</taxon>
        <taxon>Magnoliopsida</taxon>
        <taxon>Liliopsida</taxon>
        <taxon>Asparagales</taxon>
        <taxon>Orchidaceae</taxon>
        <taxon>Orchidoideae</taxon>
        <taxon>Orchideae</taxon>
        <taxon>Orchidinae</taxon>
        <taxon>Platanthera</taxon>
    </lineage>
</organism>
<keyword evidence="3" id="KW-0238">DNA-binding</keyword>
<dbReference type="GO" id="GO:0003700">
    <property type="term" value="F:DNA-binding transcription factor activity"/>
    <property type="evidence" value="ECO:0007669"/>
    <property type="project" value="InterPro"/>
</dbReference>
<evidence type="ECO:0000256" key="5">
    <source>
        <dbReference type="ARBA" id="ARBA00023242"/>
    </source>
</evidence>
<dbReference type="Pfam" id="PF00847">
    <property type="entry name" value="AP2"/>
    <property type="match status" value="1"/>
</dbReference>
<feature type="region of interest" description="Disordered" evidence="6">
    <location>
        <begin position="102"/>
        <end position="124"/>
    </location>
</feature>
<protein>
    <submittedName>
        <fullName evidence="8">Ethylene-responsive transcription factor ERF109</fullName>
    </submittedName>
</protein>
<evidence type="ECO:0000259" key="7">
    <source>
        <dbReference type="PROSITE" id="PS51032"/>
    </source>
</evidence>
<dbReference type="PRINTS" id="PR00367">
    <property type="entry name" value="ETHRSPELEMNT"/>
</dbReference>
<dbReference type="Proteomes" id="UP001418222">
    <property type="component" value="Unassembled WGS sequence"/>
</dbReference>
<evidence type="ECO:0000313" key="9">
    <source>
        <dbReference type="Proteomes" id="UP001418222"/>
    </source>
</evidence>
<dbReference type="InterPro" id="IPR016177">
    <property type="entry name" value="DNA-bd_dom_sf"/>
</dbReference>
<keyword evidence="4" id="KW-0804">Transcription</keyword>
<dbReference type="FunFam" id="3.30.730.10:FF:000001">
    <property type="entry name" value="Ethylene-responsive transcription factor 2"/>
    <property type="match status" value="1"/>
</dbReference>
<evidence type="ECO:0000256" key="6">
    <source>
        <dbReference type="SAM" id="MobiDB-lite"/>
    </source>
</evidence>
<reference evidence="8 9" key="1">
    <citation type="journal article" date="2022" name="Nat. Plants">
        <title>Genomes of leafy and leafless Platanthera orchids illuminate the evolution of mycoheterotrophy.</title>
        <authorList>
            <person name="Li M.H."/>
            <person name="Liu K.W."/>
            <person name="Li Z."/>
            <person name="Lu H.C."/>
            <person name="Ye Q.L."/>
            <person name="Zhang D."/>
            <person name="Wang J.Y."/>
            <person name="Li Y.F."/>
            <person name="Zhong Z.M."/>
            <person name="Liu X."/>
            <person name="Yu X."/>
            <person name="Liu D.K."/>
            <person name="Tu X.D."/>
            <person name="Liu B."/>
            <person name="Hao Y."/>
            <person name="Liao X.Y."/>
            <person name="Jiang Y.T."/>
            <person name="Sun W.H."/>
            <person name="Chen J."/>
            <person name="Chen Y.Q."/>
            <person name="Ai Y."/>
            <person name="Zhai J.W."/>
            <person name="Wu S.S."/>
            <person name="Zhou Z."/>
            <person name="Hsiao Y.Y."/>
            <person name="Wu W.L."/>
            <person name="Chen Y.Y."/>
            <person name="Lin Y.F."/>
            <person name="Hsu J.L."/>
            <person name="Li C.Y."/>
            <person name="Wang Z.W."/>
            <person name="Zhao X."/>
            <person name="Zhong W.Y."/>
            <person name="Ma X.K."/>
            <person name="Ma L."/>
            <person name="Huang J."/>
            <person name="Chen G.Z."/>
            <person name="Huang M.Z."/>
            <person name="Huang L."/>
            <person name="Peng D.H."/>
            <person name="Luo Y.B."/>
            <person name="Zou S.Q."/>
            <person name="Chen S.P."/>
            <person name="Lan S."/>
            <person name="Tsai W.C."/>
            <person name="Van de Peer Y."/>
            <person name="Liu Z.J."/>
        </authorList>
    </citation>
    <scope>NUCLEOTIDE SEQUENCE [LARGE SCALE GENOMIC DNA]</scope>
    <source>
        <strain evidence="8">Lor287</strain>
    </source>
</reference>
<dbReference type="PANTHER" id="PTHR31190:SF181">
    <property type="entry name" value="OS02G0764700 PROTEIN"/>
    <property type="match status" value="1"/>
</dbReference>
<dbReference type="AlphaFoldDB" id="A0AAP0BWS9"/>
<keyword evidence="2" id="KW-0805">Transcription regulation</keyword>
<feature type="region of interest" description="Disordered" evidence="6">
    <location>
        <begin position="16"/>
        <end position="40"/>
    </location>
</feature>
<dbReference type="PANTHER" id="PTHR31190">
    <property type="entry name" value="DNA-BINDING DOMAIN"/>
    <property type="match status" value="1"/>
</dbReference>
<keyword evidence="9" id="KW-1185">Reference proteome</keyword>
<dbReference type="Gene3D" id="3.30.730.10">
    <property type="entry name" value="AP2/ERF domain"/>
    <property type="match status" value="1"/>
</dbReference>
<dbReference type="SMART" id="SM00380">
    <property type="entry name" value="AP2"/>
    <property type="match status" value="1"/>
</dbReference>
<dbReference type="GO" id="GO:0009873">
    <property type="term" value="P:ethylene-activated signaling pathway"/>
    <property type="evidence" value="ECO:0007669"/>
    <property type="project" value="InterPro"/>
</dbReference>
<evidence type="ECO:0000256" key="1">
    <source>
        <dbReference type="ARBA" id="ARBA00004123"/>
    </source>
</evidence>
<sequence>MVPKQDLRSKRFQSQLLNSFPRMETSTNPPSSPPPPTCVRLSSDQETAIIVAALVHVISGQPPDTAPTISFPLSANLHTAYRCQLCGINGCLGCHFFEPSPAAAPKGNSGGRRRRKGESQYRGVRQRPWGRWAAEIRDPRRAVRKWLGTFDTAEAAARAYDLAAIEFRGARAKLNFPFPDQFAAAATSTPSSPSIPPARSKEVCRSNGEEMGGFWDGLQEMIYLDDVAPPDLSKII</sequence>
<dbReference type="PROSITE" id="PS51032">
    <property type="entry name" value="AP2_ERF"/>
    <property type="match status" value="1"/>
</dbReference>
<feature type="domain" description="AP2/ERF" evidence="7">
    <location>
        <begin position="120"/>
        <end position="177"/>
    </location>
</feature>
<gene>
    <name evidence="8" type="primary">ERF109</name>
    <name evidence="8" type="ORF">KSP39_PZI003084</name>
</gene>